<protein>
    <submittedName>
        <fullName evidence="1">Uncharacterized protein</fullName>
    </submittedName>
</protein>
<organism evidence="1 2">
    <name type="scientific">Sphingomonas trueperi</name>
    <dbReference type="NCBI Taxonomy" id="53317"/>
    <lineage>
        <taxon>Bacteria</taxon>
        <taxon>Pseudomonadati</taxon>
        <taxon>Pseudomonadota</taxon>
        <taxon>Alphaproteobacteria</taxon>
        <taxon>Sphingomonadales</taxon>
        <taxon>Sphingomonadaceae</taxon>
        <taxon>Sphingomonas</taxon>
    </lineage>
</organism>
<accession>A0A7X5Y1D0</accession>
<gene>
    <name evidence="1" type="ORF">GGR89_003619</name>
</gene>
<dbReference type="AlphaFoldDB" id="A0A7X5Y1D0"/>
<keyword evidence="2" id="KW-1185">Reference proteome</keyword>
<sequence length="38" mass="4440">MLHNPKIRSTKEAGELLLRMRSRQDGLHRLLNVWGGKQ</sequence>
<name>A0A7X5Y1D0_9SPHN</name>
<comment type="caution">
    <text evidence="1">The sequence shown here is derived from an EMBL/GenBank/DDBJ whole genome shotgun (WGS) entry which is preliminary data.</text>
</comment>
<reference evidence="1 2" key="1">
    <citation type="submission" date="2020-03" db="EMBL/GenBank/DDBJ databases">
        <title>Genomic Encyclopedia of Type Strains, Phase IV (KMG-IV): sequencing the most valuable type-strain genomes for metagenomic binning, comparative biology and taxonomic classification.</title>
        <authorList>
            <person name="Goeker M."/>
        </authorList>
    </citation>
    <scope>NUCLEOTIDE SEQUENCE [LARGE SCALE GENOMIC DNA]</scope>
    <source>
        <strain evidence="1 2">DSM 7225</strain>
    </source>
</reference>
<dbReference type="EMBL" id="JAATJB010000013">
    <property type="protein sequence ID" value="NJB99278.1"/>
    <property type="molecule type" value="Genomic_DNA"/>
</dbReference>
<evidence type="ECO:0000313" key="2">
    <source>
        <dbReference type="Proteomes" id="UP000531251"/>
    </source>
</evidence>
<dbReference type="Proteomes" id="UP000531251">
    <property type="component" value="Unassembled WGS sequence"/>
</dbReference>
<evidence type="ECO:0000313" key="1">
    <source>
        <dbReference type="EMBL" id="NJB99278.1"/>
    </source>
</evidence>
<proteinExistence type="predicted"/>